<comment type="caution">
    <text evidence="1">The sequence shown here is derived from an EMBL/GenBank/DDBJ whole genome shotgun (WGS) entry which is preliminary data.</text>
</comment>
<sequence length="120" mass="14217">MNLYELFENCREGVSYAFDTEFETLYFDDDDRYEKKVKDLTRVVRNSFYESVSQLTEDTSYNQSYFFIPSHVCEQIDEFLCDCFHNDNPNESSIEKMNELICNCLYQKSLSGILRMGLAD</sequence>
<dbReference type="AlphaFoldDB" id="A0AA95IIJ3"/>
<accession>A0AA95IIJ3</accession>
<name>A0AA95IIJ3_STREE</name>
<dbReference type="Proteomes" id="UP000310818">
    <property type="component" value="Unassembled WGS sequence"/>
</dbReference>
<dbReference type="EMBL" id="CAASRX010000004">
    <property type="protein sequence ID" value="VNG98775.1"/>
    <property type="molecule type" value="Genomic_DNA"/>
</dbReference>
<gene>
    <name evidence="1" type="ORF">SAMEA3353485_00428</name>
</gene>
<proteinExistence type="predicted"/>
<evidence type="ECO:0000313" key="2">
    <source>
        <dbReference type="Proteomes" id="UP000310818"/>
    </source>
</evidence>
<evidence type="ECO:0000313" key="1">
    <source>
        <dbReference type="EMBL" id="VNG98775.1"/>
    </source>
</evidence>
<organism evidence="1 2">
    <name type="scientific">Streptococcus pneumoniae</name>
    <dbReference type="NCBI Taxonomy" id="1313"/>
    <lineage>
        <taxon>Bacteria</taxon>
        <taxon>Bacillati</taxon>
        <taxon>Bacillota</taxon>
        <taxon>Bacilli</taxon>
        <taxon>Lactobacillales</taxon>
        <taxon>Streptococcaceae</taxon>
        <taxon>Streptococcus</taxon>
    </lineage>
</organism>
<protein>
    <submittedName>
        <fullName evidence="1">Uncharacterized protein</fullName>
    </submittedName>
</protein>
<reference evidence="1 2" key="1">
    <citation type="submission" date="2019-04" db="EMBL/GenBank/DDBJ databases">
        <authorList>
            <consortium name="Pathogen Informatics"/>
        </authorList>
    </citation>
    <scope>NUCLEOTIDE SEQUENCE [LARGE SCALE GENOMIC DNA]</scope>
    <source>
        <strain evidence="1 2">GPSC211</strain>
    </source>
</reference>